<evidence type="ECO:0000313" key="3">
    <source>
        <dbReference type="EMBL" id="MBW71623.1"/>
    </source>
</evidence>
<keyword evidence="2" id="KW-0732">Signal</keyword>
<proteinExistence type="predicted"/>
<feature type="signal peptide" evidence="2">
    <location>
        <begin position="1"/>
        <end position="20"/>
    </location>
</feature>
<dbReference type="AlphaFoldDB" id="A0A2M4D229"/>
<evidence type="ECO:0000256" key="2">
    <source>
        <dbReference type="SAM" id="SignalP"/>
    </source>
</evidence>
<protein>
    <submittedName>
        <fullName evidence="3">Putative secreted protein</fullName>
    </submittedName>
</protein>
<feature type="region of interest" description="Disordered" evidence="1">
    <location>
        <begin position="64"/>
        <end position="90"/>
    </location>
</feature>
<dbReference type="EMBL" id="GGFL01007445">
    <property type="protein sequence ID" value="MBW71623.1"/>
    <property type="molecule type" value="Transcribed_RNA"/>
</dbReference>
<evidence type="ECO:0000256" key="1">
    <source>
        <dbReference type="SAM" id="MobiDB-lite"/>
    </source>
</evidence>
<name>A0A2M4D229_ANODA</name>
<feature type="chain" id="PRO_5014792177" evidence="2">
    <location>
        <begin position="21"/>
        <end position="103"/>
    </location>
</feature>
<sequence>MVGKCCFISFLLCLAPVIAAGYRCCCPLLLLLLLWSLAIPPPCPPPLRGDCACVEPRYPRFDSFRQPAASAGDGRRGTMNPARNQPPTPDCACCSSWRLCLSP</sequence>
<accession>A0A2M4D229</accession>
<organism evidence="3">
    <name type="scientific">Anopheles darlingi</name>
    <name type="common">Mosquito</name>
    <dbReference type="NCBI Taxonomy" id="43151"/>
    <lineage>
        <taxon>Eukaryota</taxon>
        <taxon>Metazoa</taxon>
        <taxon>Ecdysozoa</taxon>
        <taxon>Arthropoda</taxon>
        <taxon>Hexapoda</taxon>
        <taxon>Insecta</taxon>
        <taxon>Pterygota</taxon>
        <taxon>Neoptera</taxon>
        <taxon>Endopterygota</taxon>
        <taxon>Diptera</taxon>
        <taxon>Nematocera</taxon>
        <taxon>Culicoidea</taxon>
        <taxon>Culicidae</taxon>
        <taxon>Anophelinae</taxon>
        <taxon>Anopheles</taxon>
    </lineage>
</organism>
<reference evidence="3" key="1">
    <citation type="submission" date="2018-01" db="EMBL/GenBank/DDBJ databases">
        <title>An insight into the sialome of Amazonian anophelines.</title>
        <authorList>
            <person name="Ribeiro J.M."/>
            <person name="Scarpassa V."/>
            <person name="Calvo E."/>
        </authorList>
    </citation>
    <scope>NUCLEOTIDE SEQUENCE</scope>
</reference>